<dbReference type="CDD" id="cd17552">
    <property type="entry name" value="REC_RR468-like"/>
    <property type="match status" value="1"/>
</dbReference>
<dbReference type="EMBL" id="JHEG04000001">
    <property type="protein sequence ID" value="KAF3884639.1"/>
    <property type="molecule type" value="Genomic_DNA"/>
</dbReference>
<dbReference type="Gene3D" id="3.40.50.2300">
    <property type="match status" value="1"/>
</dbReference>
<dbReference type="SUPFAM" id="SSF52172">
    <property type="entry name" value="CheY-like"/>
    <property type="match status" value="1"/>
</dbReference>
<dbReference type="PANTHER" id="PTHR44591">
    <property type="entry name" value="STRESS RESPONSE REGULATOR PROTEIN 1"/>
    <property type="match status" value="1"/>
</dbReference>
<keyword evidence="1 2" id="KW-0597">Phosphoprotein</keyword>
<dbReference type="AlphaFoldDB" id="A0A0C1NAT2"/>
<dbReference type="InterPro" id="IPR011006">
    <property type="entry name" value="CheY-like_superfamily"/>
</dbReference>
<dbReference type="PANTHER" id="PTHR44591:SF22">
    <property type="entry name" value="CHEY SUBFAMILY"/>
    <property type="match status" value="1"/>
</dbReference>
<dbReference type="Pfam" id="PF00072">
    <property type="entry name" value="Response_reg"/>
    <property type="match status" value="1"/>
</dbReference>
<gene>
    <name evidence="5" type="ORF">DA73_0226230</name>
    <name evidence="4" type="ORF">DA73_0400003465</name>
</gene>
<sequence length="126" mass="13735">MTTKQVLIVDDEERIRELVQVCLSDLGGWDALTAASGPEALKIAQTQSIDAILLDVSMPEMDGFAVYEQLQANSATQSIPVILLTAKVQRSDRARFAQMGVKGTIVKPFEPTTISDEVAEILGWND</sequence>
<reference evidence="4" key="2">
    <citation type="submission" date="2019-11" db="EMBL/GenBank/DDBJ databases">
        <title>Improved Assembly of Tolypothrix boutellei genome.</title>
        <authorList>
            <person name="Sarangi A.N."/>
            <person name="Mukherjee M."/>
            <person name="Ghosh S."/>
            <person name="Singh D."/>
            <person name="Das A."/>
            <person name="Kant S."/>
            <person name="Prusty A."/>
            <person name="Tripathy S."/>
        </authorList>
    </citation>
    <scope>NUCLEOTIDE SEQUENCE</scope>
    <source>
        <strain evidence="4">VB521301</strain>
    </source>
</reference>
<comment type="caution">
    <text evidence="5">The sequence shown here is derived from an EMBL/GenBank/DDBJ whole genome shotgun (WGS) entry which is preliminary data.</text>
</comment>
<dbReference type="SMART" id="SM00448">
    <property type="entry name" value="REC"/>
    <property type="match status" value="1"/>
</dbReference>
<evidence type="ECO:0000313" key="5">
    <source>
        <dbReference type="EMBL" id="KIE09796.1"/>
    </source>
</evidence>
<evidence type="ECO:0000256" key="2">
    <source>
        <dbReference type="PROSITE-ProRule" id="PRU00169"/>
    </source>
</evidence>
<dbReference type="OrthoDB" id="424582at2"/>
<dbReference type="InterPro" id="IPR050595">
    <property type="entry name" value="Bact_response_regulator"/>
</dbReference>
<evidence type="ECO:0000313" key="6">
    <source>
        <dbReference type="Proteomes" id="UP000029738"/>
    </source>
</evidence>
<proteinExistence type="predicted"/>
<dbReference type="STRING" id="1479485.DA73_0226230"/>
<evidence type="ECO:0000313" key="4">
    <source>
        <dbReference type="EMBL" id="KAF3884639.1"/>
    </source>
</evidence>
<dbReference type="PROSITE" id="PS50110">
    <property type="entry name" value="RESPONSE_REGULATORY"/>
    <property type="match status" value="1"/>
</dbReference>
<evidence type="ECO:0000256" key="1">
    <source>
        <dbReference type="ARBA" id="ARBA00022553"/>
    </source>
</evidence>
<reference evidence="5" key="1">
    <citation type="journal article" date="2015" name="Genome Announc.">
        <title>Draft Genome Sequence of Tolypothrix boutellei Strain VB521301.</title>
        <authorList>
            <person name="Chandrababunaidu M.M."/>
            <person name="Singh D."/>
            <person name="Sen D."/>
            <person name="Bhan S."/>
            <person name="Das S."/>
            <person name="Gupta A."/>
            <person name="Adhikary S.P."/>
            <person name="Tripathy S."/>
        </authorList>
    </citation>
    <scope>NUCLEOTIDE SEQUENCE</scope>
    <source>
        <strain evidence="5">VB521301</strain>
    </source>
</reference>
<name>A0A0C1NAT2_9CYAN</name>
<dbReference type="InterPro" id="IPR001789">
    <property type="entry name" value="Sig_transdc_resp-reg_receiver"/>
</dbReference>
<dbReference type="GO" id="GO:0000160">
    <property type="term" value="P:phosphorelay signal transduction system"/>
    <property type="evidence" value="ECO:0007669"/>
    <property type="project" value="InterPro"/>
</dbReference>
<dbReference type="RefSeq" id="WP_038086727.1">
    <property type="nucleotide sequence ID" value="NZ_JHEG04000001.1"/>
</dbReference>
<keyword evidence="6" id="KW-1185">Reference proteome</keyword>
<feature type="domain" description="Response regulatory" evidence="3">
    <location>
        <begin position="5"/>
        <end position="122"/>
    </location>
</feature>
<feature type="modified residue" description="4-aspartylphosphate" evidence="2">
    <location>
        <position position="55"/>
    </location>
</feature>
<evidence type="ECO:0000259" key="3">
    <source>
        <dbReference type="PROSITE" id="PS50110"/>
    </source>
</evidence>
<accession>A0A0C1NAT2</accession>
<protein>
    <submittedName>
        <fullName evidence="5">Chemotaxis protein CheY</fullName>
    </submittedName>
    <submittedName>
        <fullName evidence="4">Response regulator</fullName>
    </submittedName>
</protein>
<dbReference type="Proteomes" id="UP000029738">
    <property type="component" value="Unassembled WGS sequence"/>
</dbReference>
<dbReference type="EMBL" id="JHEG02000054">
    <property type="protein sequence ID" value="KIE09796.1"/>
    <property type="molecule type" value="Genomic_DNA"/>
</dbReference>
<organism evidence="5">
    <name type="scientific">Tolypothrix bouteillei VB521301</name>
    <dbReference type="NCBI Taxonomy" id="1479485"/>
    <lineage>
        <taxon>Bacteria</taxon>
        <taxon>Bacillati</taxon>
        <taxon>Cyanobacteriota</taxon>
        <taxon>Cyanophyceae</taxon>
        <taxon>Nostocales</taxon>
        <taxon>Tolypothrichaceae</taxon>
        <taxon>Tolypothrix</taxon>
    </lineage>
</organism>